<organism evidence="1 2">
    <name type="scientific">Mycobacterium bourgelatii</name>
    <dbReference type="NCBI Taxonomy" id="1273442"/>
    <lineage>
        <taxon>Bacteria</taxon>
        <taxon>Bacillati</taxon>
        <taxon>Actinomycetota</taxon>
        <taxon>Actinomycetes</taxon>
        <taxon>Mycobacteriales</taxon>
        <taxon>Mycobacteriaceae</taxon>
        <taxon>Mycobacterium</taxon>
    </lineage>
</organism>
<reference evidence="1 2" key="1">
    <citation type="journal article" date="2019" name="Emerg. Microbes Infect.">
        <title>Comprehensive subspecies identification of 175 nontuberculous mycobacteria species based on 7547 genomic profiles.</title>
        <authorList>
            <person name="Matsumoto Y."/>
            <person name="Kinjo T."/>
            <person name="Motooka D."/>
            <person name="Nabeya D."/>
            <person name="Jung N."/>
            <person name="Uechi K."/>
            <person name="Horii T."/>
            <person name="Iida T."/>
            <person name="Fujita J."/>
            <person name="Nakamura S."/>
        </authorList>
    </citation>
    <scope>NUCLEOTIDE SEQUENCE [LARGE SCALE GENOMIC DNA]</scope>
    <source>
        <strain evidence="1 2">JCM 30725</strain>
    </source>
</reference>
<dbReference type="InterPro" id="IPR032710">
    <property type="entry name" value="NTF2-like_dom_sf"/>
</dbReference>
<name>A0A7I9YTM9_MYCBU</name>
<evidence type="ECO:0000313" key="1">
    <source>
        <dbReference type="EMBL" id="GFG91985.1"/>
    </source>
</evidence>
<dbReference type="AlphaFoldDB" id="A0A7I9YTM9"/>
<proteinExistence type="predicted"/>
<evidence type="ECO:0000313" key="2">
    <source>
        <dbReference type="Proteomes" id="UP000465360"/>
    </source>
</evidence>
<comment type="caution">
    <text evidence="1">The sequence shown here is derived from an EMBL/GenBank/DDBJ whole genome shotgun (WGS) entry which is preliminary data.</text>
</comment>
<dbReference type="SUPFAM" id="SSF54427">
    <property type="entry name" value="NTF2-like"/>
    <property type="match status" value="1"/>
</dbReference>
<sequence length="68" mass="7796">MAPTGKYVEFDVREIVELRDGLVSRIRLVVDMADVMRQLGMLPAPGSRGEQAMAVVQRLQMKVLRRRR</sequence>
<protein>
    <submittedName>
        <fullName evidence="1">Uncharacterized protein</fullName>
    </submittedName>
</protein>
<dbReference type="Gene3D" id="3.10.450.50">
    <property type="match status" value="1"/>
</dbReference>
<accession>A0A7I9YTM9</accession>
<dbReference type="Proteomes" id="UP000465360">
    <property type="component" value="Unassembled WGS sequence"/>
</dbReference>
<dbReference type="EMBL" id="BLKZ01000001">
    <property type="protein sequence ID" value="GFG91985.1"/>
    <property type="molecule type" value="Genomic_DNA"/>
</dbReference>
<gene>
    <name evidence="1" type="ORF">MBOU_40270</name>
</gene>
<keyword evidence="2" id="KW-1185">Reference proteome</keyword>